<keyword evidence="1 7" id="KW-0732">Signal</keyword>
<dbReference type="SUPFAM" id="SSF109998">
    <property type="entry name" value="Triger factor/SurA peptide-binding domain-like"/>
    <property type="match status" value="1"/>
</dbReference>
<keyword evidence="2" id="KW-0574">Periplasm</keyword>
<evidence type="ECO:0000259" key="8">
    <source>
        <dbReference type="PROSITE" id="PS50198"/>
    </source>
</evidence>
<evidence type="ECO:0000256" key="6">
    <source>
        <dbReference type="PROSITE-ProRule" id="PRU00278"/>
    </source>
</evidence>
<keyword evidence="4" id="KW-0143">Chaperone</keyword>
<evidence type="ECO:0000256" key="7">
    <source>
        <dbReference type="SAM" id="SignalP"/>
    </source>
</evidence>
<dbReference type="Proteomes" id="UP000060132">
    <property type="component" value="Chromosome"/>
</dbReference>
<keyword evidence="5 6" id="KW-0413">Isomerase</keyword>
<dbReference type="AlphaFoldDB" id="A0AAC8UCV4"/>
<dbReference type="InterPro" id="IPR046357">
    <property type="entry name" value="PPIase_dom_sf"/>
</dbReference>
<dbReference type="RefSeq" id="WP_010945080.1">
    <property type="nucleotide sequence ID" value="NZ_CP011218.1"/>
</dbReference>
<organism evidence="9 10">
    <name type="scientific">Haemophilus ducreyi</name>
    <dbReference type="NCBI Taxonomy" id="730"/>
    <lineage>
        <taxon>Bacteria</taxon>
        <taxon>Pseudomonadati</taxon>
        <taxon>Pseudomonadota</taxon>
        <taxon>Gammaproteobacteria</taxon>
        <taxon>Pasteurellales</taxon>
        <taxon>Pasteurellaceae</taxon>
        <taxon>Haemophilus</taxon>
    </lineage>
</organism>
<evidence type="ECO:0000313" key="9">
    <source>
        <dbReference type="EMBL" id="AKO32465.1"/>
    </source>
</evidence>
<dbReference type="PANTHER" id="PTHR47637:SF1">
    <property type="entry name" value="CHAPERONE SURA"/>
    <property type="match status" value="1"/>
</dbReference>
<reference evidence="9 10" key="1">
    <citation type="journal article" date="2015" name="PLoS Negl. Trop. Dis.">
        <title>Haemophilus ducreyi Cutaneous Ulcer Strains Are Nearly Identical to Class I Genital Ulcer Strains.</title>
        <authorList>
            <person name="Gangaiah D."/>
            <person name="Webb K.M."/>
            <person name="Humphreys T.L."/>
            <person name="Fortney K.R."/>
            <person name="Toh E."/>
            <person name="Tai A."/>
            <person name="Katz S.S."/>
            <person name="Pillay A."/>
            <person name="Chen C.Y."/>
            <person name="Roberts S.A."/>
            <person name="Munson R.S.Jr."/>
            <person name="Spinola S.M."/>
        </authorList>
    </citation>
    <scope>NUCLEOTIDE SEQUENCE [LARGE SCALE GENOMIC DNA]</scope>
    <source>
        <strain evidence="10">CLU2</strain>
    </source>
</reference>
<feature type="domain" description="PpiC" evidence="8">
    <location>
        <begin position="170"/>
        <end position="270"/>
    </location>
</feature>
<feature type="signal peptide" evidence="7">
    <location>
        <begin position="1"/>
        <end position="25"/>
    </location>
</feature>
<dbReference type="InterPro" id="IPR000297">
    <property type="entry name" value="PPIase_PpiC"/>
</dbReference>
<evidence type="ECO:0000313" key="10">
    <source>
        <dbReference type="Proteomes" id="UP000060132"/>
    </source>
</evidence>
<dbReference type="SUPFAM" id="SSF54534">
    <property type="entry name" value="FKBP-like"/>
    <property type="match status" value="1"/>
</dbReference>
<dbReference type="PROSITE" id="PS01096">
    <property type="entry name" value="PPIC_PPIASE_1"/>
    <property type="match status" value="1"/>
</dbReference>
<evidence type="ECO:0000256" key="2">
    <source>
        <dbReference type="ARBA" id="ARBA00022764"/>
    </source>
</evidence>
<dbReference type="Gene3D" id="3.10.50.40">
    <property type="match status" value="1"/>
</dbReference>
<accession>A0AAC8UCV4</accession>
<evidence type="ECO:0000256" key="4">
    <source>
        <dbReference type="ARBA" id="ARBA00023186"/>
    </source>
</evidence>
<evidence type="ECO:0000256" key="3">
    <source>
        <dbReference type="ARBA" id="ARBA00023110"/>
    </source>
</evidence>
<dbReference type="GO" id="GO:0003755">
    <property type="term" value="F:peptidyl-prolyl cis-trans isomerase activity"/>
    <property type="evidence" value="ECO:0007669"/>
    <property type="project" value="UniProtKB-KW"/>
</dbReference>
<dbReference type="OMA" id="LMSQEVR"/>
<dbReference type="Gene3D" id="1.10.4030.10">
    <property type="entry name" value="Porin chaperone SurA, peptide-binding domain"/>
    <property type="match status" value="1"/>
</dbReference>
<protein>
    <submittedName>
        <fullName evidence="9">Peptidylprolyl isomerase</fullName>
    </submittedName>
</protein>
<sequence>MKLNSAKSLLVALVTAVSLSQSAMAWEEHVVATVNNIPVMESQVQSLLGQQKNSKTDRKMAIEHIIDDILVQKTIADAGIQVDYKLVDKAIEDIAASNGITYGQLLDAIDNQGISLDQYRGQIAQQMAMEQVRHMSISQSIQLDPNEVQTLAKKMLEEDKAKGKLKKSMGTQYRISHILIKTTPVLNDAKAKAKLMRIAADIKAGKTTFEQAAKANSIDYISAADGGDLGYNFLDIYDPTFAKIANKAKQNQISAPFKSQFGWHILKVTATQKADRTEDSYNQFAYELLANQQGQEIAKDWVKILRSSADIQYVDKQ</sequence>
<evidence type="ECO:0000256" key="1">
    <source>
        <dbReference type="ARBA" id="ARBA00022729"/>
    </source>
</evidence>
<dbReference type="InterPro" id="IPR023058">
    <property type="entry name" value="PPIase_PpiC_CS"/>
</dbReference>
<name>A0AAC8UCV4_HAEDC</name>
<dbReference type="InterPro" id="IPR050280">
    <property type="entry name" value="OMP_Chaperone_SurA"/>
</dbReference>
<dbReference type="Pfam" id="PF00639">
    <property type="entry name" value="Rotamase"/>
    <property type="match status" value="1"/>
</dbReference>
<dbReference type="PROSITE" id="PS50198">
    <property type="entry name" value="PPIC_PPIASE_2"/>
    <property type="match status" value="1"/>
</dbReference>
<feature type="chain" id="PRO_5042166490" evidence="7">
    <location>
        <begin position="26"/>
        <end position="317"/>
    </location>
</feature>
<evidence type="ECO:0000256" key="5">
    <source>
        <dbReference type="ARBA" id="ARBA00023235"/>
    </source>
</evidence>
<dbReference type="PANTHER" id="PTHR47637">
    <property type="entry name" value="CHAPERONE SURA"/>
    <property type="match status" value="1"/>
</dbReference>
<dbReference type="EMBL" id="CP011219">
    <property type="protein sequence ID" value="AKO32465.1"/>
    <property type="molecule type" value="Genomic_DNA"/>
</dbReference>
<keyword evidence="3 6" id="KW-0697">Rotamase</keyword>
<dbReference type="InterPro" id="IPR015391">
    <property type="entry name" value="SurA_N"/>
</dbReference>
<proteinExistence type="predicted"/>
<gene>
    <name evidence="9" type="ORF">RZ57_04715</name>
</gene>
<dbReference type="Pfam" id="PF09312">
    <property type="entry name" value="SurA_N"/>
    <property type="match status" value="1"/>
</dbReference>
<dbReference type="InterPro" id="IPR027304">
    <property type="entry name" value="Trigger_fact/SurA_dom_sf"/>
</dbReference>